<evidence type="ECO:0000256" key="6">
    <source>
        <dbReference type="SAM" id="SignalP"/>
    </source>
</evidence>
<protein>
    <submittedName>
        <fullName evidence="9">RagB/SusD family nutrient uptake outer membrane protein</fullName>
    </submittedName>
</protein>
<evidence type="ECO:0000256" key="3">
    <source>
        <dbReference type="ARBA" id="ARBA00022729"/>
    </source>
</evidence>
<feature type="signal peptide" evidence="6">
    <location>
        <begin position="1"/>
        <end position="21"/>
    </location>
</feature>
<comment type="caution">
    <text evidence="9">The sequence shown here is derived from an EMBL/GenBank/DDBJ whole genome shotgun (WGS) entry which is preliminary data.</text>
</comment>
<dbReference type="Gene3D" id="1.25.40.390">
    <property type="match status" value="1"/>
</dbReference>
<dbReference type="AlphaFoldDB" id="A0A4U6CPZ1"/>
<dbReference type="OrthoDB" id="691907at2"/>
<feature type="chain" id="PRO_5020184470" evidence="6">
    <location>
        <begin position="22"/>
        <end position="533"/>
    </location>
</feature>
<proteinExistence type="inferred from homology"/>
<evidence type="ECO:0000256" key="5">
    <source>
        <dbReference type="ARBA" id="ARBA00023237"/>
    </source>
</evidence>
<keyword evidence="5" id="KW-0998">Cell outer membrane</keyword>
<evidence type="ECO:0000256" key="2">
    <source>
        <dbReference type="ARBA" id="ARBA00006275"/>
    </source>
</evidence>
<comment type="subcellular location">
    <subcellularLocation>
        <location evidence="1">Cell outer membrane</location>
    </subcellularLocation>
</comment>
<dbReference type="PROSITE" id="PS51257">
    <property type="entry name" value="PROKAR_LIPOPROTEIN"/>
    <property type="match status" value="1"/>
</dbReference>
<name>A0A4U6CPZ1_9BACT</name>
<reference evidence="9 10" key="1">
    <citation type="submission" date="2019-05" db="EMBL/GenBank/DDBJ databases">
        <title>Dyadobacter AR-3-8 sp. nov., isolated from arctic soil.</title>
        <authorList>
            <person name="Chaudhary D.K."/>
        </authorList>
    </citation>
    <scope>NUCLEOTIDE SEQUENCE [LARGE SCALE GENOMIC DNA]</scope>
    <source>
        <strain evidence="9 10">AR-3-8</strain>
    </source>
</reference>
<evidence type="ECO:0000259" key="8">
    <source>
        <dbReference type="Pfam" id="PF14322"/>
    </source>
</evidence>
<dbReference type="EMBL" id="SZVO01000024">
    <property type="protein sequence ID" value="TKT86552.1"/>
    <property type="molecule type" value="Genomic_DNA"/>
</dbReference>
<dbReference type="SUPFAM" id="SSF48452">
    <property type="entry name" value="TPR-like"/>
    <property type="match status" value="1"/>
</dbReference>
<feature type="domain" description="SusD-like N-terminal" evidence="8">
    <location>
        <begin position="101"/>
        <end position="237"/>
    </location>
</feature>
<dbReference type="Pfam" id="PF07980">
    <property type="entry name" value="SusD_RagB"/>
    <property type="match status" value="1"/>
</dbReference>
<dbReference type="CDD" id="cd08977">
    <property type="entry name" value="SusD"/>
    <property type="match status" value="1"/>
</dbReference>
<dbReference type="GO" id="GO:0009279">
    <property type="term" value="C:cell outer membrane"/>
    <property type="evidence" value="ECO:0007669"/>
    <property type="project" value="UniProtKB-SubCell"/>
</dbReference>
<accession>A0A4U6CPZ1</accession>
<evidence type="ECO:0000259" key="7">
    <source>
        <dbReference type="Pfam" id="PF07980"/>
    </source>
</evidence>
<dbReference type="Pfam" id="PF14322">
    <property type="entry name" value="SusD-like_3"/>
    <property type="match status" value="1"/>
</dbReference>
<keyword evidence="3 6" id="KW-0732">Signal</keyword>
<evidence type="ECO:0000313" key="10">
    <source>
        <dbReference type="Proteomes" id="UP000304900"/>
    </source>
</evidence>
<comment type="similarity">
    <text evidence="2">Belongs to the SusD family.</text>
</comment>
<feature type="domain" description="RagB/SusD" evidence="7">
    <location>
        <begin position="323"/>
        <end position="533"/>
    </location>
</feature>
<dbReference type="InterPro" id="IPR011990">
    <property type="entry name" value="TPR-like_helical_dom_sf"/>
</dbReference>
<evidence type="ECO:0000256" key="4">
    <source>
        <dbReference type="ARBA" id="ARBA00023136"/>
    </source>
</evidence>
<keyword evidence="4" id="KW-0472">Membrane</keyword>
<dbReference type="Proteomes" id="UP000304900">
    <property type="component" value="Unassembled WGS sequence"/>
</dbReference>
<dbReference type="InterPro" id="IPR012944">
    <property type="entry name" value="SusD_RagB_dom"/>
</dbReference>
<dbReference type="InterPro" id="IPR033985">
    <property type="entry name" value="SusD-like_N"/>
</dbReference>
<keyword evidence="10" id="KW-1185">Reference proteome</keyword>
<sequence length="533" mass="59277">MKKISFILLVWCLVFTGTSCSDEFLDRTPPGNLTDETFYKSPDAAFKSLITCYRGFYDFWGYEAARAELGNMTTDDSDKGGSDAGDRPFVTDLGFGRSISSNETLTGYWTARYNAIGNCNVALEKLPDAQLIDATGAPLDATLKSRYLDEIRFLRAMFYLELSEVFGGVPLVTKTLTVEDRTKLDRATSKEIYAFIEAELTAVAADPAMLSATTLQPAEIGRATREASLALLARTYLFFAKDDVSLFAKARDAAKKVIDSKAFALHPEFQEIFLENGYKTKEAVFSIIMGDDPAIPIIGSTTPVYCSPRGATGGWGFDLPTRNLVEEFEEGDPRLLFSVIQQGDVFPKLNGTSEVLDLSTYPNNGYHNRKVYLPESRRGQGWGNDAWTYHPIRYADVLLMYAEALIESGGDKAEAASYINQVRQRASNSTRKDVEATSRVLKIAQKPLADVKATDDLRKAVRHERRVELALEYHRLFDLIRWNSLVETMKSYSLKPFSNGKGANFTAGKNEVFPVPQVEIDRSGGSITQNPNY</sequence>
<dbReference type="RefSeq" id="WP_137344146.1">
    <property type="nucleotide sequence ID" value="NZ_SZVO01000024.1"/>
</dbReference>
<evidence type="ECO:0000313" key="9">
    <source>
        <dbReference type="EMBL" id="TKT86552.1"/>
    </source>
</evidence>
<gene>
    <name evidence="9" type="ORF">FDK13_32245</name>
</gene>
<organism evidence="9 10">
    <name type="scientific">Dyadobacter frigoris</name>
    <dbReference type="NCBI Taxonomy" id="2576211"/>
    <lineage>
        <taxon>Bacteria</taxon>
        <taxon>Pseudomonadati</taxon>
        <taxon>Bacteroidota</taxon>
        <taxon>Cytophagia</taxon>
        <taxon>Cytophagales</taxon>
        <taxon>Spirosomataceae</taxon>
        <taxon>Dyadobacter</taxon>
    </lineage>
</organism>
<evidence type="ECO:0000256" key="1">
    <source>
        <dbReference type="ARBA" id="ARBA00004442"/>
    </source>
</evidence>